<organism evidence="2 3">
    <name type="scientific">Tigriopus californicus</name>
    <name type="common">Marine copepod</name>
    <dbReference type="NCBI Taxonomy" id="6832"/>
    <lineage>
        <taxon>Eukaryota</taxon>
        <taxon>Metazoa</taxon>
        <taxon>Ecdysozoa</taxon>
        <taxon>Arthropoda</taxon>
        <taxon>Crustacea</taxon>
        <taxon>Multicrustacea</taxon>
        <taxon>Hexanauplia</taxon>
        <taxon>Copepoda</taxon>
        <taxon>Harpacticoida</taxon>
        <taxon>Harpacticidae</taxon>
        <taxon>Tigriopus</taxon>
    </lineage>
</organism>
<keyword evidence="1" id="KW-0732">Signal</keyword>
<dbReference type="AlphaFoldDB" id="A0A553PHT3"/>
<comment type="caution">
    <text evidence="2">The sequence shown here is derived from an EMBL/GenBank/DDBJ whole genome shotgun (WGS) entry which is preliminary data.</text>
</comment>
<feature type="signal peptide" evidence="1">
    <location>
        <begin position="1"/>
        <end position="23"/>
    </location>
</feature>
<keyword evidence="3" id="KW-1185">Reference proteome</keyword>
<feature type="chain" id="PRO_5021908027" evidence="1">
    <location>
        <begin position="24"/>
        <end position="107"/>
    </location>
</feature>
<dbReference type="Proteomes" id="UP000318571">
    <property type="component" value="Chromosome 5"/>
</dbReference>
<evidence type="ECO:0000313" key="3">
    <source>
        <dbReference type="Proteomes" id="UP000318571"/>
    </source>
</evidence>
<gene>
    <name evidence="2" type="ORF">TCAL_05311</name>
</gene>
<evidence type="ECO:0000256" key="1">
    <source>
        <dbReference type="SAM" id="SignalP"/>
    </source>
</evidence>
<name>A0A553PHT3_TIGCA</name>
<reference evidence="2 3" key="1">
    <citation type="journal article" date="2018" name="Nat. Ecol. Evol.">
        <title>Genomic signatures of mitonuclear coevolution across populations of Tigriopus californicus.</title>
        <authorList>
            <person name="Barreto F.S."/>
            <person name="Watson E.T."/>
            <person name="Lima T.G."/>
            <person name="Willett C.S."/>
            <person name="Edmands S."/>
            <person name="Li W."/>
            <person name="Burton R.S."/>
        </authorList>
    </citation>
    <scope>NUCLEOTIDE SEQUENCE [LARGE SCALE GENOMIC DNA]</scope>
    <source>
        <strain evidence="2 3">San Diego</strain>
    </source>
</reference>
<dbReference type="EMBL" id="VCGU01000004">
    <property type="protein sequence ID" value="TRY77239.1"/>
    <property type="molecule type" value="Genomic_DNA"/>
</dbReference>
<evidence type="ECO:0000313" key="2">
    <source>
        <dbReference type="EMBL" id="TRY77239.1"/>
    </source>
</evidence>
<proteinExistence type="predicted"/>
<accession>A0A553PHT3</accession>
<sequence length="107" mass="11753">MSKRSTLFDVIFVCVVMSAIVLASTVDGQITFSRDWLAGSGKRSPVTFDRDWLAGSGKRSVGSYPGKVMLPPREAIEELANYLLLQLSDSPMAKMSFMKHLQGHSEA</sequence>
<protein>
    <submittedName>
        <fullName evidence="2">Uncharacterized protein</fullName>
    </submittedName>
</protein>